<comment type="caution">
    <text evidence="4">The sequence shown here is derived from an EMBL/GenBank/DDBJ whole genome shotgun (WGS) entry which is preliminary data.</text>
</comment>
<dbReference type="PRINTS" id="PR00081">
    <property type="entry name" value="GDHRDH"/>
</dbReference>
<dbReference type="PANTHER" id="PTHR24321">
    <property type="entry name" value="DEHYDROGENASES, SHORT CHAIN"/>
    <property type="match status" value="1"/>
</dbReference>
<evidence type="ECO:0000313" key="4">
    <source>
        <dbReference type="EMBL" id="GLS04027.1"/>
    </source>
</evidence>
<dbReference type="PANTHER" id="PTHR24321:SF15">
    <property type="entry name" value="OXIDOREDUCTASE UCPA"/>
    <property type="match status" value="1"/>
</dbReference>
<dbReference type="PRINTS" id="PR00080">
    <property type="entry name" value="SDRFAMILY"/>
</dbReference>
<dbReference type="SUPFAM" id="SSF51735">
    <property type="entry name" value="NAD(P)-binding Rossmann-fold domains"/>
    <property type="match status" value="1"/>
</dbReference>
<comment type="similarity">
    <text evidence="1 3">Belongs to the short-chain dehydrogenases/reductases (SDR) family.</text>
</comment>
<gene>
    <name evidence="4" type="primary">fabG_1</name>
    <name evidence="4" type="ORF">GCM10007860_11730</name>
</gene>
<keyword evidence="2" id="KW-0560">Oxidoreductase</keyword>
<evidence type="ECO:0000256" key="3">
    <source>
        <dbReference type="RuleBase" id="RU000363"/>
    </source>
</evidence>
<dbReference type="CDD" id="cd05233">
    <property type="entry name" value="SDR_c"/>
    <property type="match status" value="1"/>
</dbReference>
<organism evidence="4 5">
    <name type="scientific">Chitiniphilus shinanonensis</name>
    <dbReference type="NCBI Taxonomy" id="553088"/>
    <lineage>
        <taxon>Bacteria</taxon>
        <taxon>Pseudomonadati</taxon>
        <taxon>Pseudomonadota</taxon>
        <taxon>Betaproteobacteria</taxon>
        <taxon>Neisseriales</taxon>
        <taxon>Chitinibacteraceae</taxon>
        <taxon>Chitiniphilus</taxon>
    </lineage>
</organism>
<dbReference type="RefSeq" id="WP_018748409.1">
    <property type="nucleotide sequence ID" value="NZ_BSOZ01000012.1"/>
</dbReference>
<proteinExistence type="inferred from homology"/>
<dbReference type="InterPro" id="IPR036291">
    <property type="entry name" value="NAD(P)-bd_dom_sf"/>
</dbReference>
<name>A0ABQ6BV15_9NEIS</name>
<dbReference type="Proteomes" id="UP001156836">
    <property type="component" value="Unassembled WGS sequence"/>
</dbReference>
<dbReference type="Gene3D" id="3.40.50.720">
    <property type="entry name" value="NAD(P)-binding Rossmann-like Domain"/>
    <property type="match status" value="1"/>
</dbReference>
<sequence length="261" mass="26604">MELQGKVALVTGAGSGIGRATALRLAAEGAAVGVLARTADKINAVAAQIVAAGGHALPLMADVSDDAQMAAAVERLLGELGRLDIVCANAGINGTWAPIDQLRPDEWDRTLAINLRGTYLTLHHAVPHLKRAGGGAIVVTASVNGTRMFSNSGATAYACSKAAQLAMVQMLALELAPSHIRINAICPGSIDTEIDASSEQRGLGAIKAPVDYRAGQVPLTAGKPGSADQVAELALFLASPRAAHITGTPVWIDGAQSLLVG</sequence>
<dbReference type="EMBL" id="BSOZ01000012">
    <property type="protein sequence ID" value="GLS04027.1"/>
    <property type="molecule type" value="Genomic_DNA"/>
</dbReference>
<reference evidence="5" key="1">
    <citation type="journal article" date="2019" name="Int. J. Syst. Evol. Microbiol.">
        <title>The Global Catalogue of Microorganisms (GCM) 10K type strain sequencing project: providing services to taxonomists for standard genome sequencing and annotation.</title>
        <authorList>
            <consortium name="The Broad Institute Genomics Platform"/>
            <consortium name="The Broad Institute Genome Sequencing Center for Infectious Disease"/>
            <person name="Wu L."/>
            <person name="Ma J."/>
        </authorList>
    </citation>
    <scope>NUCLEOTIDE SEQUENCE [LARGE SCALE GENOMIC DNA]</scope>
    <source>
        <strain evidence="5">NBRC 104970</strain>
    </source>
</reference>
<dbReference type="Pfam" id="PF00106">
    <property type="entry name" value="adh_short"/>
    <property type="match status" value="1"/>
</dbReference>
<dbReference type="NCBIfam" id="NF004203">
    <property type="entry name" value="PRK05653.2-4"/>
    <property type="match status" value="1"/>
</dbReference>
<accession>A0ABQ6BV15</accession>
<keyword evidence="5" id="KW-1185">Reference proteome</keyword>
<dbReference type="InterPro" id="IPR002347">
    <property type="entry name" value="SDR_fam"/>
</dbReference>
<protein>
    <submittedName>
        <fullName evidence="4">3-ketoacyl-ACP reductase</fullName>
    </submittedName>
</protein>
<evidence type="ECO:0000313" key="5">
    <source>
        <dbReference type="Proteomes" id="UP001156836"/>
    </source>
</evidence>
<evidence type="ECO:0000256" key="1">
    <source>
        <dbReference type="ARBA" id="ARBA00006484"/>
    </source>
</evidence>
<evidence type="ECO:0000256" key="2">
    <source>
        <dbReference type="ARBA" id="ARBA00023002"/>
    </source>
</evidence>